<dbReference type="SUPFAM" id="SSF46785">
    <property type="entry name" value="Winged helix' DNA-binding domain"/>
    <property type="match status" value="1"/>
</dbReference>
<dbReference type="PANTHER" id="PTHR46577:SF2">
    <property type="entry name" value="TRANSCRIPTIONAL REGULATORY PROTEIN"/>
    <property type="match status" value="1"/>
</dbReference>
<dbReference type="Gene3D" id="1.10.10.10">
    <property type="entry name" value="Winged helix-like DNA-binding domain superfamily/Winged helix DNA-binding domain"/>
    <property type="match status" value="1"/>
</dbReference>
<dbReference type="GO" id="GO:0003677">
    <property type="term" value="F:DNA binding"/>
    <property type="evidence" value="ECO:0007669"/>
    <property type="project" value="UniProtKB-KW"/>
</dbReference>
<reference evidence="7 8" key="1">
    <citation type="submission" date="2019-12" db="EMBL/GenBank/DDBJ databases">
        <title>Corynebacterium sp. nov., isolated from feces of the Anser Albifrons in China.</title>
        <authorList>
            <person name="Liu Q."/>
        </authorList>
    </citation>
    <scope>NUCLEOTIDE SEQUENCE [LARGE SCALE GENOMIC DNA]</scope>
    <source>
        <strain evidence="7 8">4H37-19</strain>
    </source>
</reference>
<accession>A0A7H0SQW7</accession>
<dbReference type="InterPro" id="IPR036388">
    <property type="entry name" value="WH-like_DNA-bd_sf"/>
</dbReference>
<keyword evidence="8" id="KW-1185">Reference proteome</keyword>
<feature type="domain" description="HTH gntR-type" evidence="6">
    <location>
        <begin position="1"/>
        <end position="67"/>
    </location>
</feature>
<keyword evidence="5" id="KW-0804">Transcription</keyword>
<dbReference type="InterPro" id="IPR015424">
    <property type="entry name" value="PyrdxlP-dep_Trfase"/>
</dbReference>
<dbReference type="InterPro" id="IPR000524">
    <property type="entry name" value="Tscrpt_reg_HTH_GntR"/>
</dbReference>
<protein>
    <submittedName>
        <fullName evidence="7">Aminotransferase class I/II-fold pyridoxal phosphate-dependent enzyme</fullName>
    </submittedName>
</protein>
<proteinExistence type="inferred from homology"/>
<dbReference type="InterPro" id="IPR051446">
    <property type="entry name" value="HTH_trans_reg/aminotransferase"/>
</dbReference>
<evidence type="ECO:0000256" key="4">
    <source>
        <dbReference type="ARBA" id="ARBA00023125"/>
    </source>
</evidence>
<sequence>MSSVDDLVGHLRQWIDSAAPGTQLPSSRRLVEQYRISPVTVHKAMDILKGLGLVESRPGSGTFVRQQRTAKSLDFTWQAAALREAPPRVMGLSDPLHNADNTSIAFHSGYPSPELLPLRLIRSALNRVTRSPSLADRSPSAGLPELQSWFAQELAHRSPATISPPMPRDVTIVPGTQSGLVAVFRSLCAPGQAVLCESPTYWGAILAARQGDVRLKVVGHDSDGPLISDLGTALRTTGAKVFYAQPTFHNPTGTQWSLSRREEVLEVIRRHGAFLIEDDWARDFAIAEPLLPLAALDDSGHVIYLRSLTKSISPAIRVGAIIARGPARDRILGSIGADALYVSGLLQQVAADVVMNSAWKTHLRHLRSQLAQRRDLLIAALSPLAPALSLVHIPAGGLNLWLRLAEGIDEQDLASRCSSRGTYIAAGQQWFPSDPPGQFIRLNYSSPAPSRFHEGAATMGEVLGEILR</sequence>
<dbReference type="Pfam" id="PF00392">
    <property type="entry name" value="GntR"/>
    <property type="match status" value="1"/>
</dbReference>
<dbReference type="PROSITE" id="PS50949">
    <property type="entry name" value="HTH_GNTR"/>
    <property type="match status" value="1"/>
</dbReference>
<dbReference type="Pfam" id="PF00155">
    <property type="entry name" value="Aminotran_1_2"/>
    <property type="match status" value="1"/>
</dbReference>
<dbReference type="Gene3D" id="3.90.1150.10">
    <property type="entry name" value="Aspartate Aminotransferase, domain 1"/>
    <property type="match status" value="1"/>
</dbReference>
<dbReference type="Proteomes" id="UP000516320">
    <property type="component" value="Chromosome"/>
</dbReference>
<evidence type="ECO:0000256" key="3">
    <source>
        <dbReference type="ARBA" id="ARBA00023015"/>
    </source>
</evidence>
<evidence type="ECO:0000259" key="6">
    <source>
        <dbReference type="PROSITE" id="PS50949"/>
    </source>
</evidence>
<keyword evidence="7" id="KW-0032">Aminotransferase</keyword>
<dbReference type="PANTHER" id="PTHR46577">
    <property type="entry name" value="HTH-TYPE TRANSCRIPTIONAL REGULATORY PROTEIN GABR"/>
    <property type="match status" value="1"/>
</dbReference>
<dbReference type="InterPro" id="IPR015421">
    <property type="entry name" value="PyrdxlP-dep_Trfase_major"/>
</dbReference>
<keyword evidence="4" id="KW-0238">DNA-binding</keyword>
<organism evidence="7 8">
    <name type="scientific">Corynebacterium poyangense</name>
    <dbReference type="NCBI Taxonomy" id="2684405"/>
    <lineage>
        <taxon>Bacteria</taxon>
        <taxon>Bacillati</taxon>
        <taxon>Actinomycetota</taxon>
        <taxon>Actinomycetes</taxon>
        <taxon>Mycobacteriales</taxon>
        <taxon>Corynebacteriaceae</taxon>
        <taxon>Corynebacterium</taxon>
    </lineage>
</organism>
<evidence type="ECO:0000256" key="1">
    <source>
        <dbReference type="ARBA" id="ARBA00005384"/>
    </source>
</evidence>
<dbReference type="InterPro" id="IPR015422">
    <property type="entry name" value="PyrdxlP-dep_Trfase_small"/>
</dbReference>
<keyword evidence="2" id="KW-0663">Pyridoxal phosphate</keyword>
<evidence type="ECO:0000313" key="7">
    <source>
        <dbReference type="EMBL" id="QNQ90942.1"/>
    </source>
</evidence>
<dbReference type="GO" id="GO:0008483">
    <property type="term" value="F:transaminase activity"/>
    <property type="evidence" value="ECO:0007669"/>
    <property type="project" value="UniProtKB-KW"/>
</dbReference>
<gene>
    <name evidence="7" type="ORF">GP475_10105</name>
</gene>
<evidence type="ECO:0000256" key="2">
    <source>
        <dbReference type="ARBA" id="ARBA00022898"/>
    </source>
</evidence>
<comment type="similarity">
    <text evidence="1">In the C-terminal section; belongs to the class-I pyridoxal-phosphate-dependent aminotransferase family.</text>
</comment>
<dbReference type="CDD" id="cd07377">
    <property type="entry name" value="WHTH_GntR"/>
    <property type="match status" value="1"/>
</dbReference>
<dbReference type="EMBL" id="CP046884">
    <property type="protein sequence ID" value="QNQ90942.1"/>
    <property type="molecule type" value="Genomic_DNA"/>
</dbReference>
<dbReference type="CDD" id="cd00609">
    <property type="entry name" value="AAT_like"/>
    <property type="match status" value="1"/>
</dbReference>
<dbReference type="SMART" id="SM00345">
    <property type="entry name" value="HTH_GNTR"/>
    <property type="match status" value="1"/>
</dbReference>
<keyword evidence="3" id="KW-0805">Transcription regulation</keyword>
<dbReference type="GO" id="GO:0030170">
    <property type="term" value="F:pyridoxal phosphate binding"/>
    <property type="evidence" value="ECO:0007669"/>
    <property type="project" value="InterPro"/>
</dbReference>
<dbReference type="SUPFAM" id="SSF53383">
    <property type="entry name" value="PLP-dependent transferases"/>
    <property type="match status" value="1"/>
</dbReference>
<dbReference type="GO" id="GO:0003700">
    <property type="term" value="F:DNA-binding transcription factor activity"/>
    <property type="evidence" value="ECO:0007669"/>
    <property type="project" value="InterPro"/>
</dbReference>
<dbReference type="KEGG" id="cpoy:GP475_10105"/>
<dbReference type="AlphaFoldDB" id="A0A7H0SQW7"/>
<dbReference type="Gene3D" id="3.40.640.10">
    <property type="entry name" value="Type I PLP-dependent aspartate aminotransferase-like (Major domain)"/>
    <property type="match status" value="1"/>
</dbReference>
<dbReference type="InterPro" id="IPR004839">
    <property type="entry name" value="Aminotransferase_I/II_large"/>
</dbReference>
<dbReference type="InterPro" id="IPR036390">
    <property type="entry name" value="WH_DNA-bd_sf"/>
</dbReference>
<name>A0A7H0SQW7_9CORY</name>
<evidence type="ECO:0000256" key="5">
    <source>
        <dbReference type="ARBA" id="ARBA00023163"/>
    </source>
</evidence>
<dbReference type="RefSeq" id="WP_187974251.1">
    <property type="nucleotide sequence ID" value="NZ_CP046884.1"/>
</dbReference>
<evidence type="ECO:0000313" key="8">
    <source>
        <dbReference type="Proteomes" id="UP000516320"/>
    </source>
</evidence>
<keyword evidence="7" id="KW-0808">Transferase</keyword>